<dbReference type="GO" id="GO:0032039">
    <property type="term" value="C:integrator complex"/>
    <property type="evidence" value="ECO:0007669"/>
    <property type="project" value="InterPro"/>
</dbReference>
<dbReference type="InterPro" id="IPR033060">
    <property type="entry name" value="INTS7"/>
</dbReference>
<dbReference type="Pfam" id="PF22965">
    <property type="entry name" value="INTS7_C"/>
    <property type="match status" value="1"/>
</dbReference>
<feature type="domain" description="Integrator complex subunit 7 helical bundle" evidence="9">
    <location>
        <begin position="566"/>
        <end position="646"/>
    </location>
</feature>
<dbReference type="PANTHER" id="PTHR13322:SF2">
    <property type="entry name" value="INTEGRATOR COMPLEX SUBUNIT 7"/>
    <property type="match status" value="1"/>
</dbReference>
<evidence type="ECO:0000259" key="8">
    <source>
        <dbReference type="Pfam" id="PF24436"/>
    </source>
</evidence>
<dbReference type="Pfam" id="PF24437">
    <property type="entry name" value="INTS7_HB"/>
    <property type="match status" value="1"/>
</dbReference>
<dbReference type="InterPro" id="IPR054519">
    <property type="entry name" value="INTS7_C"/>
</dbReference>
<dbReference type="InterPro" id="IPR016024">
    <property type="entry name" value="ARM-type_fold"/>
</dbReference>
<dbReference type="OrthoDB" id="275783at2759"/>
<dbReference type="SUPFAM" id="SSF48371">
    <property type="entry name" value="ARM repeat"/>
    <property type="match status" value="1"/>
</dbReference>
<gene>
    <name evidence="10" type="primary">INTS7</name>
    <name evidence="10" type="ORF">CU098_011338</name>
</gene>
<evidence type="ECO:0000259" key="7">
    <source>
        <dbReference type="Pfam" id="PF22965"/>
    </source>
</evidence>
<dbReference type="EMBL" id="PJQM01000202">
    <property type="protein sequence ID" value="RCI06224.1"/>
    <property type="molecule type" value="Genomic_DNA"/>
</dbReference>
<evidence type="ECO:0000256" key="6">
    <source>
        <dbReference type="ARBA" id="ARBA00023242"/>
    </source>
</evidence>
<evidence type="ECO:0000256" key="4">
    <source>
        <dbReference type="ARBA" id="ARBA00015336"/>
    </source>
</evidence>
<feature type="domain" description="Integrator complex subunit 7 C-terminal" evidence="7">
    <location>
        <begin position="796"/>
        <end position="929"/>
    </location>
</feature>
<keyword evidence="5" id="KW-0963">Cytoplasm</keyword>
<dbReference type="InterPro" id="IPR056516">
    <property type="entry name" value="INTS7_N"/>
</dbReference>
<dbReference type="Proteomes" id="UP000253551">
    <property type="component" value="Unassembled WGS sequence"/>
</dbReference>
<dbReference type="PANTHER" id="PTHR13322">
    <property type="entry name" value="C1ORF73 PROTEIN"/>
    <property type="match status" value="1"/>
</dbReference>
<reference evidence="10 11" key="1">
    <citation type="journal article" date="2018" name="G3 (Bethesda)">
        <title>Phylogenetic and Phylogenomic Definition of Rhizopus Species.</title>
        <authorList>
            <person name="Gryganskyi A.P."/>
            <person name="Golan J."/>
            <person name="Dolatabadi S."/>
            <person name="Mondo S."/>
            <person name="Robb S."/>
            <person name="Idnurm A."/>
            <person name="Muszewska A."/>
            <person name="Steczkiewicz K."/>
            <person name="Masonjones S."/>
            <person name="Liao H.L."/>
            <person name="Gajdeczka M.T."/>
            <person name="Anike F."/>
            <person name="Vuek A."/>
            <person name="Anishchenko I.M."/>
            <person name="Voigt K."/>
            <person name="de Hoog G.S."/>
            <person name="Smith M.E."/>
            <person name="Heitman J."/>
            <person name="Vilgalys R."/>
            <person name="Stajich J.E."/>
        </authorList>
    </citation>
    <scope>NUCLEOTIDE SEQUENCE [LARGE SCALE GENOMIC DNA]</scope>
    <source>
        <strain evidence="10 11">LSU 92-RS-03</strain>
    </source>
</reference>
<evidence type="ECO:0000256" key="2">
    <source>
        <dbReference type="ARBA" id="ARBA00004496"/>
    </source>
</evidence>
<evidence type="ECO:0000256" key="1">
    <source>
        <dbReference type="ARBA" id="ARBA00004123"/>
    </source>
</evidence>
<dbReference type="AlphaFoldDB" id="A0A367KVN3"/>
<accession>A0A367KVN3</accession>
<evidence type="ECO:0000256" key="3">
    <source>
        <dbReference type="ARBA" id="ARBA00008565"/>
    </source>
</evidence>
<feature type="domain" description="Integrator complex subunit 7 N-terminal" evidence="8">
    <location>
        <begin position="35"/>
        <end position="554"/>
    </location>
</feature>
<keyword evidence="6" id="KW-0539">Nucleus</keyword>
<evidence type="ECO:0000259" key="9">
    <source>
        <dbReference type="Pfam" id="PF24437"/>
    </source>
</evidence>
<comment type="similarity">
    <text evidence="3">Belongs to the Integrator subunit 7 family.</text>
</comment>
<name>A0A367KVN3_RHIST</name>
<comment type="subcellular location">
    <subcellularLocation>
        <location evidence="2">Cytoplasm</location>
    </subcellularLocation>
    <subcellularLocation>
        <location evidence="1">Nucleus</location>
    </subcellularLocation>
</comment>
<sequence length="942" mass="108461">MDDTTRDQSDGHKALLELEAKFNTKARSGSLGIQGSQIQALTGFIHIFEHYPYPVVINAAILKLADYFRIHNNIVKYYVYKVFKEASDLHLAKVFNIEETVRRILPILGSNDPIARSITLRVLGCMSMIIADKLDVQFGIMQRLELATDQVELEAAIWAGDQICARSNRFPSVIFSKIVDKLENPHTPFEIKLGLVKIFRHMHQDIGMARQAKLTCLVLLENPNTDSKLVIVTLRTLTLLLNEAVIDRKEQIERLLDYALNDQREDVCYNVLNNLLLLGKNDITLDREHVLQLFRIIVSQENQRIQHKAFQCAQILIEAHRKLIVQIITSPMIETFMQSIMSFQRILAASIQNRHYPLMIASARLLFSILQIALSQKKTKDDAMDVDVPLVELKTTAYQVTTAITQVDISLIQDKNLNLSKHNKLQELLKIKAKFCLLLDDWDCDLTFKTAYGLLTHADDKIAAVLLPYLSTISENCKQLSTWFPTEALNELNKRIGRPSVYVNLVRLLLRTTKANHEMTVELVRLLEQFGNWDQTTQKYMDNGWNLYLVAMEAGSCGWFELMYCVINNLSKKVESEACFYWLNSLSWLAYAEWTLSDQKDPTQYYLKSLVDFKAFQVYDQPRTSQYWFIQLRMELIQTIQQALGILNIKNTRKQSKQMQMVAVQFRQVAIRYDFVAQSQFGIGKEALDILELYKVCALVCERASRTCLGNEQLFFCIDPSLIPLIEDADHKSTYMNNLLKKFMHTITSWEELSHLEDRHSACISDMKNILETILAQPLMLPKSFFKSHKNINIQLTTDPVLSEQKPMTLKPNEDLVIKFEGLVQVNPHLKHLEKRIKKAVIVSFLTKEKILHFNDRLGINMLFSEPTHMLSIDNNQSILSQPPTVYMANVRHSYFTYTGLLSLPKSTAKKEAWVNVFVKILDEDSGIWSVGPLQWGKVIWQ</sequence>
<comment type="caution">
    <text evidence="10">The sequence shown here is derived from an EMBL/GenBank/DDBJ whole genome shotgun (WGS) entry which is preliminary data.</text>
</comment>
<dbReference type="STRING" id="4846.A0A367KVN3"/>
<dbReference type="Pfam" id="PF24436">
    <property type="entry name" value="INTS7_N"/>
    <property type="match status" value="1"/>
</dbReference>
<evidence type="ECO:0000313" key="10">
    <source>
        <dbReference type="EMBL" id="RCI06224.1"/>
    </source>
</evidence>
<dbReference type="GO" id="GO:0034472">
    <property type="term" value="P:snRNA 3'-end processing"/>
    <property type="evidence" value="ECO:0007669"/>
    <property type="project" value="TreeGrafter"/>
</dbReference>
<dbReference type="InterPro" id="IPR056517">
    <property type="entry name" value="INTS7_HB"/>
</dbReference>
<protein>
    <recommendedName>
        <fullName evidence="4">Integrator complex subunit 7</fullName>
    </recommendedName>
</protein>
<proteinExistence type="inferred from homology"/>
<keyword evidence="11" id="KW-1185">Reference proteome</keyword>
<dbReference type="GO" id="GO:0005737">
    <property type="term" value="C:cytoplasm"/>
    <property type="evidence" value="ECO:0007669"/>
    <property type="project" value="UniProtKB-SubCell"/>
</dbReference>
<organism evidence="10 11">
    <name type="scientific">Rhizopus stolonifer</name>
    <name type="common">Rhizopus nigricans</name>
    <dbReference type="NCBI Taxonomy" id="4846"/>
    <lineage>
        <taxon>Eukaryota</taxon>
        <taxon>Fungi</taxon>
        <taxon>Fungi incertae sedis</taxon>
        <taxon>Mucoromycota</taxon>
        <taxon>Mucoromycotina</taxon>
        <taxon>Mucoromycetes</taxon>
        <taxon>Mucorales</taxon>
        <taxon>Mucorineae</taxon>
        <taxon>Rhizopodaceae</taxon>
        <taxon>Rhizopus</taxon>
    </lineage>
</organism>
<evidence type="ECO:0000313" key="11">
    <source>
        <dbReference type="Proteomes" id="UP000253551"/>
    </source>
</evidence>
<evidence type="ECO:0000256" key="5">
    <source>
        <dbReference type="ARBA" id="ARBA00022490"/>
    </source>
</evidence>